<evidence type="ECO:0000256" key="2">
    <source>
        <dbReference type="ARBA" id="ARBA00022729"/>
    </source>
</evidence>
<dbReference type="Proteomes" id="UP000199570">
    <property type="component" value="Unassembled WGS sequence"/>
</dbReference>
<keyword evidence="8" id="KW-1185">Reference proteome</keyword>
<dbReference type="InterPro" id="IPR028427">
    <property type="entry name" value="Met_Sox_Rdtase_MsrB"/>
</dbReference>
<dbReference type="NCBIfam" id="TIGR00357">
    <property type="entry name" value="peptide-methionine (R)-S-oxide reductase MsrB"/>
    <property type="match status" value="1"/>
</dbReference>
<dbReference type="Pfam" id="PF01641">
    <property type="entry name" value="SelR"/>
    <property type="match status" value="1"/>
</dbReference>
<dbReference type="PROSITE" id="PS51318">
    <property type="entry name" value="TAT"/>
    <property type="match status" value="1"/>
</dbReference>
<dbReference type="PANTHER" id="PTHR10173">
    <property type="entry name" value="METHIONINE SULFOXIDE REDUCTASE"/>
    <property type="match status" value="1"/>
</dbReference>
<organism evidence="7 8">
    <name type="scientific">Pseudomonas moorei</name>
    <dbReference type="NCBI Taxonomy" id="395599"/>
    <lineage>
        <taxon>Bacteria</taxon>
        <taxon>Pseudomonadati</taxon>
        <taxon>Pseudomonadota</taxon>
        <taxon>Gammaproteobacteria</taxon>
        <taxon>Pseudomonadales</taxon>
        <taxon>Pseudomonadaceae</taxon>
        <taxon>Pseudomonas</taxon>
    </lineage>
</organism>
<dbReference type="PANTHER" id="PTHR10173:SF57">
    <property type="entry name" value="PEPTIDE-METHIONINE (R)-S-OXIDE REDUCTASE"/>
    <property type="match status" value="1"/>
</dbReference>
<proteinExistence type="predicted"/>
<dbReference type="InterPro" id="IPR011057">
    <property type="entry name" value="Mss4-like_sf"/>
</dbReference>
<dbReference type="NCBIfam" id="TIGR01409">
    <property type="entry name" value="TAT_signal_seq"/>
    <property type="match status" value="1"/>
</dbReference>
<dbReference type="SUPFAM" id="SSF51316">
    <property type="entry name" value="Mss4-like"/>
    <property type="match status" value="1"/>
</dbReference>
<evidence type="ECO:0000256" key="1">
    <source>
        <dbReference type="ARBA" id="ARBA00012499"/>
    </source>
</evidence>
<dbReference type="InterPro" id="IPR019546">
    <property type="entry name" value="TAT_signal_bac_arc"/>
</dbReference>
<evidence type="ECO:0000256" key="3">
    <source>
        <dbReference type="ARBA" id="ARBA00022833"/>
    </source>
</evidence>
<dbReference type="RefSeq" id="WP_090316423.1">
    <property type="nucleotide sequence ID" value="NZ_FNKJ01000002.1"/>
</dbReference>
<dbReference type="OrthoDB" id="9785497at2"/>
<evidence type="ECO:0000256" key="4">
    <source>
        <dbReference type="ARBA" id="ARBA00023002"/>
    </source>
</evidence>
<dbReference type="GO" id="GO:0006979">
    <property type="term" value="P:response to oxidative stress"/>
    <property type="evidence" value="ECO:0007669"/>
    <property type="project" value="InterPro"/>
</dbReference>
<evidence type="ECO:0000256" key="5">
    <source>
        <dbReference type="ARBA" id="ARBA00048488"/>
    </source>
</evidence>
<gene>
    <name evidence="7" type="ORF">SAMN04490195_0356</name>
</gene>
<protein>
    <recommendedName>
        <fullName evidence="1">peptide-methionine (R)-S-oxide reductase</fullName>
        <ecNumber evidence="1">1.8.4.12</ecNumber>
    </recommendedName>
</protein>
<evidence type="ECO:0000259" key="6">
    <source>
        <dbReference type="PROSITE" id="PS51790"/>
    </source>
</evidence>
<dbReference type="GO" id="GO:0033743">
    <property type="term" value="F:peptide-methionine (R)-S-oxide reductase activity"/>
    <property type="evidence" value="ECO:0007669"/>
    <property type="project" value="UniProtKB-EC"/>
</dbReference>
<dbReference type="InterPro" id="IPR006311">
    <property type="entry name" value="TAT_signal"/>
</dbReference>
<keyword evidence="3" id="KW-0862">Zinc</keyword>
<dbReference type="GO" id="GO:0005737">
    <property type="term" value="C:cytoplasm"/>
    <property type="evidence" value="ECO:0007669"/>
    <property type="project" value="TreeGrafter"/>
</dbReference>
<dbReference type="EC" id="1.8.4.12" evidence="1"/>
<sequence>MDSRRFSRRQFLAVSGGLGVAALAIGLLPKFSASTALISQADAAEVFEVTHSDSEWHAILSDEQYEILREEGTERAYSSPLNNEHRDGTFACAGCDLPLFSSATKFDSHTGWPSFWMPLDKAVATRQDHSFGVLREEVHCRRCGGHLGHVFDDGPKPTGLRYCMNGLAMKFQPKTA</sequence>
<dbReference type="GO" id="GO:0030091">
    <property type="term" value="P:protein repair"/>
    <property type="evidence" value="ECO:0007669"/>
    <property type="project" value="InterPro"/>
</dbReference>
<keyword evidence="2" id="KW-0732">Signal</keyword>
<evidence type="ECO:0000313" key="8">
    <source>
        <dbReference type="Proteomes" id="UP000199570"/>
    </source>
</evidence>
<comment type="catalytic activity">
    <reaction evidence="5">
        <text>L-methionyl-[protein] + [thioredoxin]-disulfide + H2O = L-methionyl-(R)-S-oxide-[protein] + [thioredoxin]-dithiol</text>
        <dbReference type="Rhea" id="RHEA:24164"/>
        <dbReference type="Rhea" id="RHEA-COMP:10698"/>
        <dbReference type="Rhea" id="RHEA-COMP:10700"/>
        <dbReference type="Rhea" id="RHEA-COMP:12313"/>
        <dbReference type="Rhea" id="RHEA-COMP:12314"/>
        <dbReference type="ChEBI" id="CHEBI:15377"/>
        <dbReference type="ChEBI" id="CHEBI:16044"/>
        <dbReference type="ChEBI" id="CHEBI:29950"/>
        <dbReference type="ChEBI" id="CHEBI:45764"/>
        <dbReference type="ChEBI" id="CHEBI:50058"/>
        <dbReference type="EC" id="1.8.4.12"/>
    </reaction>
</comment>
<dbReference type="AlphaFoldDB" id="A0A1H0Y2C7"/>
<accession>A0A1H0Y2C7</accession>
<name>A0A1H0Y2C7_9PSED</name>
<feature type="domain" description="MsrB" evidence="6">
    <location>
        <begin position="53"/>
        <end position="174"/>
    </location>
</feature>
<keyword evidence="4" id="KW-0560">Oxidoreductase</keyword>
<dbReference type="InterPro" id="IPR002579">
    <property type="entry name" value="Met_Sox_Rdtase_MsrB_dom"/>
</dbReference>
<dbReference type="EMBL" id="FNKJ01000002">
    <property type="protein sequence ID" value="SDQ09314.1"/>
    <property type="molecule type" value="Genomic_DNA"/>
</dbReference>
<dbReference type="PROSITE" id="PS51790">
    <property type="entry name" value="MSRB"/>
    <property type="match status" value="1"/>
</dbReference>
<reference evidence="8" key="1">
    <citation type="submission" date="2016-10" db="EMBL/GenBank/DDBJ databases">
        <authorList>
            <person name="Varghese N."/>
            <person name="Submissions S."/>
        </authorList>
    </citation>
    <scope>NUCLEOTIDE SEQUENCE [LARGE SCALE GENOMIC DNA]</scope>
    <source>
        <strain evidence="8">BS3775</strain>
    </source>
</reference>
<evidence type="ECO:0000313" key="7">
    <source>
        <dbReference type="EMBL" id="SDQ09314.1"/>
    </source>
</evidence>
<dbReference type="Gene3D" id="2.170.150.20">
    <property type="entry name" value="Peptide methionine sulfoxide reductase"/>
    <property type="match status" value="1"/>
</dbReference>